<organism evidence="7 8">
    <name type="scientific">Ottowia testudinis</name>
    <dbReference type="NCBI Taxonomy" id="2816950"/>
    <lineage>
        <taxon>Bacteria</taxon>
        <taxon>Pseudomonadati</taxon>
        <taxon>Pseudomonadota</taxon>
        <taxon>Betaproteobacteria</taxon>
        <taxon>Burkholderiales</taxon>
        <taxon>Comamonadaceae</taxon>
        <taxon>Ottowia</taxon>
    </lineage>
</organism>
<sequence>MKRSSLLNALQTPVLLSLLLAAMCLAVAGLGSADMQRTLTETLIRVVIVVGLYVFIGNSGLMSFGHVAFMCVGAYAAAWLMVEPDMKALNLTGLPDWLQHLNLGHIPATLAAAALAAALALLSGLVLMRLSGIAMSIATFALLAVVNVVYSNWETVTGGTSSVIGIPTPVNLWVALAWAVLVLLAAQLYSQSRWGLQLRALREDSVAARAAGVNLYAMALLAFVISAAIVGLGGALEAQFLGVVNPDAFYLSQTFLFIAMLVVGGSASLTGAVAGVLSLSLLVELLLRLEQGVALGASVLKLPSGSQEIVLGVVMVVMLVLRPRGLMGHAEFQFRKPLSA</sequence>
<comment type="subcellular location">
    <subcellularLocation>
        <location evidence="1">Cell membrane</location>
        <topology evidence="1">Multi-pass membrane protein</topology>
    </subcellularLocation>
</comment>
<evidence type="ECO:0000256" key="1">
    <source>
        <dbReference type="ARBA" id="ARBA00004651"/>
    </source>
</evidence>
<keyword evidence="5 6" id="KW-0472">Membrane</keyword>
<accession>A0A975CJA1</accession>
<proteinExistence type="predicted"/>
<dbReference type="GO" id="GO:0015658">
    <property type="term" value="F:branched-chain amino acid transmembrane transporter activity"/>
    <property type="evidence" value="ECO:0007669"/>
    <property type="project" value="InterPro"/>
</dbReference>
<evidence type="ECO:0000256" key="4">
    <source>
        <dbReference type="ARBA" id="ARBA00022989"/>
    </source>
</evidence>
<name>A0A975CJA1_9BURK</name>
<evidence type="ECO:0000256" key="5">
    <source>
        <dbReference type="ARBA" id="ARBA00023136"/>
    </source>
</evidence>
<keyword evidence="4 6" id="KW-1133">Transmembrane helix</keyword>
<keyword evidence="2" id="KW-1003">Cell membrane</keyword>
<feature type="transmembrane region" description="Helical" evidence="6">
    <location>
        <begin position="255"/>
        <end position="287"/>
    </location>
</feature>
<feature type="transmembrane region" description="Helical" evidence="6">
    <location>
        <begin position="211"/>
        <end position="235"/>
    </location>
</feature>
<dbReference type="PANTHER" id="PTHR30482">
    <property type="entry name" value="HIGH-AFFINITY BRANCHED-CHAIN AMINO ACID TRANSPORT SYSTEM PERMEASE"/>
    <property type="match status" value="1"/>
</dbReference>
<feature type="transmembrane region" description="Helical" evidence="6">
    <location>
        <begin position="43"/>
        <end position="61"/>
    </location>
</feature>
<dbReference type="RefSeq" id="WP_208009894.1">
    <property type="nucleotide sequence ID" value="NZ_CP071796.1"/>
</dbReference>
<feature type="transmembrane region" description="Helical" evidence="6">
    <location>
        <begin position="170"/>
        <end position="190"/>
    </location>
</feature>
<feature type="transmembrane region" description="Helical" evidence="6">
    <location>
        <begin position="130"/>
        <end position="150"/>
    </location>
</feature>
<dbReference type="GO" id="GO:0005886">
    <property type="term" value="C:plasma membrane"/>
    <property type="evidence" value="ECO:0007669"/>
    <property type="project" value="UniProtKB-SubCell"/>
</dbReference>
<evidence type="ECO:0000256" key="3">
    <source>
        <dbReference type="ARBA" id="ARBA00022692"/>
    </source>
</evidence>
<evidence type="ECO:0000256" key="6">
    <source>
        <dbReference type="SAM" id="Phobius"/>
    </source>
</evidence>
<evidence type="ECO:0000256" key="2">
    <source>
        <dbReference type="ARBA" id="ARBA00022475"/>
    </source>
</evidence>
<feature type="transmembrane region" description="Helical" evidence="6">
    <location>
        <begin position="66"/>
        <end position="82"/>
    </location>
</feature>
<protein>
    <submittedName>
        <fullName evidence="7">Branched-chain amino acid ABC transporter permease</fullName>
    </submittedName>
</protein>
<dbReference type="Proteomes" id="UP000663903">
    <property type="component" value="Chromosome"/>
</dbReference>
<keyword evidence="8" id="KW-1185">Reference proteome</keyword>
<keyword evidence="3 6" id="KW-0812">Transmembrane</keyword>
<feature type="transmembrane region" description="Helical" evidence="6">
    <location>
        <begin position="102"/>
        <end position="123"/>
    </location>
</feature>
<dbReference type="AlphaFoldDB" id="A0A975CJA1"/>
<dbReference type="Pfam" id="PF02653">
    <property type="entry name" value="BPD_transp_2"/>
    <property type="match status" value="1"/>
</dbReference>
<reference evidence="7" key="1">
    <citation type="submission" date="2021-03" db="EMBL/GenBank/DDBJ databases">
        <title>Ottowia sp. 27C isolated from the cloaca of a Giant Asian pond turtle (Heosemys grandis).</title>
        <authorList>
            <person name="Spergser J."/>
            <person name="Busse H.-J."/>
        </authorList>
    </citation>
    <scope>NUCLEOTIDE SEQUENCE</scope>
    <source>
        <strain evidence="7">27C</strain>
    </source>
</reference>
<dbReference type="CDD" id="cd06581">
    <property type="entry name" value="TM_PBP1_LivM_like"/>
    <property type="match status" value="1"/>
</dbReference>
<dbReference type="EMBL" id="CP071796">
    <property type="protein sequence ID" value="QTD46012.1"/>
    <property type="molecule type" value="Genomic_DNA"/>
</dbReference>
<dbReference type="KEGG" id="otd:J1M35_03630"/>
<evidence type="ECO:0000313" key="7">
    <source>
        <dbReference type="EMBL" id="QTD46012.1"/>
    </source>
</evidence>
<dbReference type="InterPro" id="IPR001851">
    <property type="entry name" value="ABC_transp_permease"/>
</dbReference>
<dbReference type="InterPro" id="IPR043428">
    <property type="entry name" value="LivM-like"/>
</dbReference>
<evidence type="ECO:0000313" key="8">
    <source>
        <dbReference type="Proteomes" id="UP000663903"/>
    </source>
</evidence>
<dbReference type="PANTHER" id="PTHR30482:SF10">
    <property type="entry name" value="HIGH-AFFINITY BRANCHED-CHAIN AMINO ACID TRANSPORT PROTEIN BRAE"/>
    <property type="match status" value="1"/>
</dbReference>
<gene>
    <name evidence="7" type="ORF">J1M35_03630</name>
</gene>